<dbReference type="RefSeq" id="WP_152762718.1">
    <property type="nucleotide sequence ID" value="NZ_WHLY01000002.1"/>
</dbReference>
<protein>
    <recommendedName>
        <fullName evidence="1">Alginate export domain-containing protein</fullName>
    </recommendedName>
</protein>
<sequence>MRKFIKPNYFLGLLLGLLPTQLLAQFTLSGQVRTRTELRDGLGSPLSETQDVALFTSQRTRLNVGYTGYRTKFFVAVQDVRVWGQDASTNNRTTNASLNGLMLHEAWAEIGLLDTALTKTGRDLSLKIGRQELLYDDSRLLGNLDWLQQARRHDAAVLKYGNKGFTAHFGAAYNQNRESTSGQIYNGAPTGYPAGTNGIGTMYKSLQYLYLGKKLKQGTASFLVVKDDFNRYSLDSNGTQIWKKGTWSRVTLGPYISTKIGKDLSLTASAYLQTGKARDGQSLNASTVSVSTAYRLNQTFSIGPGVDYLSGNAPGDTRSHRFDPLYGTPHKFWGQMDYFYVANGFGMGGLVNYYLKSSFTLTKKISGTTDYHLFQSPNEIRIGDKPVNSKSFGSEFDLILNYKMLPTVGMQLGYAHYFTTPTLAAVKGVPSAREGANWAYLMINITPQFLSK</sequence>
<dbReference type="AlphaFoldDB" id="A0A7C9BEF2"/>
<evidence type="ECO:0000259" key="1">
    <source>
        <dbReference type="Pfam" id="PF13372"/>
    </source>
</evidence>
<gene>
    <name evidence="2" type="ORF">GBK04_19930</name>
</gene>
<organism evidence="2 3">
    <name type="scientific">Salmonirosea aquatica</name>
    <dbReference type="NCBI Taxonomy" id="2654236"/>
    <lineage>
        <taxon>Bacteria</taxon>
        <taxon>Pseudomonadati</taxon>
        <taxon>Bacteroidota</taxon>
        <taxon>Cytophagia</taxon>
        <taxon>Cytophagales</taxon>
        <taxon>Spirosomataceae</taxon>
        <taxon>Salmonirosea</taxon>
    </lineage>
</organism>
<proteinExistence type="predicted"/>
<dbReference type="InterPro" id="IPR053728">
    <property type="entry name" value="Alginate_Permeability_Chnl"/>
</dbReference>
<evidence type="ECO:0000313" key="3">
    <source>
        <dbReference type="Proteomes" id="UP000479293"/>
    </source>
</evidence>
<name>A0A7C9BEF2_9BACT</name>
<evidence type="ECO:0000313" key="2">
    <source>
        <dbReference type="EMBL" id="MPR35556.1"/>
    </source>
</evidence>
<keyword evidence="3" id="KW-1185">Reference proteome</keyword>
<dbReference type="EMBL" id="WHLY01000002">
    <property type="protein sequence ID" value="MPR35556.1"/>
    <property type="molecule type" value="Genomic_DNA"/>
</dbReference>
<dbReference type="Proteomes" id="UP000479293">
    <property type="component" value="Unassembled WGS sequence"/>
</dbReference>
<feature type="domain" description="Alginate export" evidence="1">
    <location>
        <begin position="27"/>
        <end position="425"/>
    </location>
</feature>
<reference evidence="2 3" key="1">
    <citation type="submission" date="2019-10" db="EMBL/GenBank/DDBJ databases">
        <title>Draft Genome Sequence of Cytophagaceae sp. SJW1-29.</title>
        <authorList>
            <person name="Choi A."/>
        </authorList>
    </citation>
    <scope>NUCLEOTIDE SEQUENCE [LARGE SCALE GENOMIC DNA]</scope>
    <source>
        <strain evidence="2 3">SJW1-29</strain>
    </source>
</reference>
<comment type="caution">
    <text evidence="2">The sequence shown here is derived from an EMBL/GenBank/DDBJ whole genome shotgun (WGS) entry which is preliminary data.</text>
</comment>
<dbReference type="InterPro" id="IPR025388">
    <property type="entry name" value="Alginate_export_dom"/>
</dbReference>
<dbReference type="Pfam" id="PF13372">
    <property type="entry name" value="Alginate_exp"/>
    <property type="match status" value="1"/>
</dbReference>
<accession>A0A7C9BEF2</accession>
<dbReference type="Gene3D" id="2.40.160.100">
    <property type="match status" value="1"/>
</dbReference>